<protein>
    <submittedName>
        <fullName evidence="2">Uncharacterized protein</fullName>
    </submittedName>
</protein>
<organism evidence="2 3">
    <name type="scientific">Batrachochytrium dendrobatidis (strain JEL423)</name>
    <dbReference type="NCBI Taxonomy" id="403673"/>
    <lineage>
        <taxon>Eukaryota</taxon>
        <taxon>Fungi</taxon>
        <taxon>Fungi incertae sedis</taxon>
        <taxon>Chytridiomycota</taxon>
        <taxon>Chytridiomycota incertae sedis</taxon>
        <taxon>Chytridiomycetes</taxon>
        <taxon>Rhizophydiales</taxon>
        <taxon>Rhizophydiales incertae sedis</taxon>
        <taxon>Batrachochytrium</taxon>
    </lineage>
</organism>
<reference evidence="2 3" key="1">
    <citation type="submission" date="2006-10" db="EMBL/GenBank/DDBJ databases">
        <title>The Genome Sequence of Batrachochytrium dendrobatidis JEL423.</title>
        <authorList>
            <consortium name="The Broad Institute Genome Sequencing Platform"/>
            <person name="Birren B."/>
            <person name="Lander E."/>
            <person name="Galagan J."/>
            <person name="Cuomo C."/>
            <person name="Devon K."/>
            <person name="Jaffe D."/>
            <person name="Butler J."/>
            <person name="Alvarez P."/>
            <person name="Gnerre S."/>
            <person name="Grabherr M."/>
            <person name="Kleber M."/>
            <person name="Mauceli E."/>
            <person name="Brockman W."/>
            <person name="Young S."/>
            <person name="LaButti K."/>
            <person name="Sykes S."/>
            <person name="DeCaprio D."/>
            <person name="Crawford M."/>
            <person name="Koehrsen M."/>
            <person name="Engels R."/>
            <person name="Montgomery P."/>
            <person name="Pearson M."/>
            <person name="Howarth C."/>
            <person name="Larson L."/>
            <person name="White J."/>
            <person name="O'Leary S."/>
            <person name="Kodira C."/>
            <person name="Zeng Q."/>
            <person name="Yandava C."/>
            <person name="Alvarado L."/>
            <person name="Longcore J."/>
            <person name="James T."/>
        </authorList>
    </citation>
    <scope>NUCLEOTIDE SEQUENCE [LARGE SCALE GENOMIC DNA]</scope>
    <source>
        <strain evidence="2 3">JEL423</strain>
    </source>
</reference>
<reference evidence="2 3" key="2">
    <citation type="submission" date="2016-05" db="EMBL/GenBank/DDBJ databases">
        <title>Lineage-specific infection strategies underlie the spectrum of fungal disease in amphibians.</title>
        <authorList>
            <person name="Cuomo C.A."/>
            <person name="Farrer R.A."/>
            <person name="James T."/>
            <person name="Longcore J."/>
            <person name="Birren B."/>
        </authorList>
    </citation>
    <scope>NUCLEOTIDE SEQUENCE [LARGE SCALE GENOMIC DNA]</scope>
    <source>
        <strain evidence="2 3">JEL423</strain>
    </source>
</reference>
<proteinExistence type="predicted"/>
<feature type="region of interest" description="Disordered" evidence="1">
    <location>
        <begin position="427"/>
        <end position="451"/>
    </location>
</feature>
<evidence type="ECO:0000256" key="1">
    <source>
        <dbReference type="SAM" id="MobiDB-lite"/>
    </source>
</evidence>
<dbReference type="Proteomes" id="UP000077115">
    <property type="component" value="Unassembled WGS sequence"/>
</dbReference>
<feature type="region of interest" description="Disordered" evidence="1">
    <location>
        <begin position="705"/>
        <end position="782"/>
    </location>
</feature>
<feature type="compositionally biased region" description="Gly residues" evidence="1">
    <location>
        <begin position="714"/>
        <end position="726"/>
    </location>
</feature>
<dbReference type="OrthoDB" id="2187155at2759"/>
<accession>A0A177WK17</accession>
<feature type="compositionally biased region" description="Polar residues" evidence="1">
    <location>
        <begin position="428"/>
        <end position="442"/>
    </location>
</feature>
<dbReference type="VEuPathDB" id="FungiDB:BDEG_24162"/>
<evidence type="ECO:0000313" key="2">
    <source>
        <dbReference type="EMBL" id="OAJ40423.1"/>
    </source>
</evidence>
<sequence length="865" mass="92978">MIDSSFPNSYSRLKSDICELEALGAIIHSMQIPQNRIITQAMERLLQLAGTKHFLPEFSCFQIIILQAKWAREGKFDLGYSIPWKDVYSSWGSESQFKDIAQRKDTNKIGGITDSIHGSIKPSGFDALDIPITFKTDTNESYHTPRNTGVFSTGNINNSFHTNSAGSDNQVVENISWLFGSPKEDLAYTNPSTSATVLSQLPSNIVPAMADTVHNIYGTEFFPAQIDFNEISRLGLAQQTNSTAQQPPSFFEVGCQMKPVNRPSPSNDPAVEEFLREIGLFPSQSRANVTLPSTEASLHNLNITTMPPIPIAQNSFENMAFGSIHTDLNCLFQPTDAFQLCSMPIQSPAFCDASLLPNLGNMNNDMEVSITPPLVHFDLPSTGLQCPSSLFSSVSPIMMDASTTELSSLPLLPGNYVPVENTIKPKSVTASSSDISKQSQTPKKPKEVRTKTLGRPRTKNIQVPRRSSVEILPNEGPTVLLSQSVPKVKPPRSRKRTLVASGKSICGDGKAIHSTAGGIKSTVSTELSDMNGVNVAPKPQQLMVDLKTTEQFIMDYMATIDSGTFPNNTSGAVPKAPLSIRESAHKLTLPRLMNASSQMVIKPQVIPTLVESKPDPSVTCNMHSDGNGVVNAMPSEKVLKLAKLTEYHPEPQLLHSIRTVKRPLKITDPLSGSTGEKSLSINTKSPMILTATELLGGVVSAHPAGVGAVNTVGRGRGTRGGRGSRGGRVNREGRANTTHALGSAPRSTLGRPKANSTQPSKKRIKPTLSSTQLFPTQSADSTLSAPPILLASESATDMMLGSVLSSETVESDSPSASPLSTCHANENSMECVPETQSNLVSGFSNRNVESMVARGSSFAAAAESH</sequence>
<gene>
    <name evidence="2" type="ORF">BDEG_24162</name>
</gene>
<evidence type="ECO:0000313" key="3">
    <source>
        <dbReference type="Proteomes" id="UP000077115"/>
    </source>
</evidence>
<dbReference type="EMBL" id="DS022304">
    <property type="protein sequence ID" value="OAJ40423.1"/>
    <property type="molecule type" value="Genomic_DNA"/>
</dbReference>
<dbReference type="AlphaFoldDB" id="A0A177WK17"/>
<feature type="compositionally biased region" description="Polar residues" evidence="1">
    <location>
        <begin position="767"/>
        <end position="782"/>
    </location>
</feature>
<name>A0A177WK17_BATDL</name>
<dbReference type="EMBL" id="DS022304">
    <property type="protein sequence ID" value="OAJ40424.1"/>
    <property type="molecule type" value="Genomic_DNA"/>
</dbReference>